<sequence length="235" mass="26951">MEEWKSILQRLKTLEECRKSGDLVLKKMNKIHGKVLAKDKMNSKVAKTLLDVYTETNVTASLEKRLLPTLIDDLEKLERSMEKKRKGDEKSGSVPKKQRPSDDEPIVTVGAQVVVKPGNDFILANVIRYRPDKEKWEVEDVDEDDGFNAKKKYLSTMKQIIVLPKPNDPNIREFPEGHTVLALYPGTTCFYKGIVMMKASANPMKEYLVRFEDDGDQDRPVKVQHCLDYPKQKKG</sequence>
<evidence type="ECO:0000256" key="3">
    <source>
        <dbReference type="ARBA" id="ARBA00023163"/>
    </source>
</evidence>
<keyword evidence="2" id="KW-0805">Transcription regulation</keyword>
<dbReference type="Proteomes" id="UP000193642">
    <property type="component" value="Unassembled WGS sequence"/>
</dbReference>
<evidence type="ECO:0000256" key="1">
    <source>
        <dbReference type="ARBA" id="ARBA00004123"/>
    </source>
</evidence>
<dbReference type="Gene3D" id="2.30.30.140">
    <property type="match status" value="2"/>
</dbReference>
<evidence type="ECO:0000313" key="8">
    <source>
        <dbReference type="Proteomes" id="UP000193642"/>
    </source>
</evidence>
<dbReference type="EMBL" id="MCGO01000033">
    <property type="protein sequence ID" value="ORY41036.1"/>
    <property type="molecule type" value="Genomic_DNA"/>
</dbReference>
<comment type="subcellular location">
    <subcellularLocation>
        <location evidence="1">Nucleus</location>
    </subcellularLocation>
</comment>
<evidence type="ECO:0000256" key="4">
    <source>
        <dbReference type="ARBA" id="ARBA00023242"/>
    </source>
</evidence>
<dbReference type="AlphaFoldDB" id="A0A1Y2C254"/>
<evidence type="ECO:0000313" key="7">
    <source>
        <dbReference type="EMBL" id="ORY41036.1"/>
    </source>
</evidence>
<dbReference type="OrthoDB" id="10265994at2759"/>
<dbReference type="PANTHER" id="PTHR21539">
    <property type="entry name" value="SAGA-ASSOCIATED FACTOR 29"/>
    <property type="match status" value="1"/>
</dbReference>
<keyword evidence="8" id="KW-1185">Reference proteome</keyword>
<keyword evidence="3" id="KW-0804">Transcription</keyword>
<feature type="compositionally biased region" description="Basic and acidic residues" evidence="5">
    <location>
        <begin position="80"/>
        <end position="91"/>
    </location>
</feature>
<evidence type="ECO:0000256" key="2">
    <source>
        <dbReference type="ARBA" id="ARBA00023015"/>
    </source>
</evidence>
<dbReference type="Pfam" id="PF07039">
    <property type="entry name" value="SGF29_Tudor"/>
    <property type="match status" value="1"/>
</dbReference>
<dbReference type="PROSITE" id="PS51518">
    <property type="entry name" value="SGF29_C"/>
    <property type="match status" value="1"/>
</dbReference>
<reference evidence="7 8" key="1">
    <citation type="submission" date="2016-07" db="EMBL/GenBank/DDBJ databases">
        <title>Pervasive Adenine N6-methylation of Active Genes in Fungi.</title>
        <authorList>
            <consortium name="DOE Joint Genome Institute"/>
            <person name="Mondo S.J."/>
            <person name="Dannebaum R.O."/>
            <person name="Kuo R.C."/>
            <person name="Labutti K."/>
            <person name="Haridas S."/>
            <person name="Kuo A."/>
            <person name="Salamov A."/>
            <person name="Ahrendt S.R."/>
            <person name="Lipzen A."/>
            <person name="Sullivan W."/>
            <person name="Andreopoulos W.B."/>
            <person name="Clum A."/>
            <person name="Lindquist E."/>
            <person name="Daum C."/>
            <person name="Ramamoorthy G.K."/>
            <person name="Gryganskyi A."/>
            <person name="Culley D."/>
            <person name="Magnuson J.K."/>
            <person name="James T.Y."/>
            <person name="O'Malley M.A."/>
            <person name="Stajich J.E."/>
            <person name="Spatafora J.W."/>
            <person name="Visel A."/>
            <person name="Grigoriev I.V."/>
        </authorList>
    </citation>
    <scope>NUCLEOTIDE SEQUENCE [LARGE SCALE GENOMIC DNA]</scope>
    <source>
        <strain evidence="7 8">JEL800</strain>
    </source>
</reference>
<dbReference type="InterPro" id="IPR047288">
    <property type="entry name" value="Tudor_SGF29_rpt1"/>
</dbReference>
<dbReference type="CDD" id="cd20394">
    <property type="entry name" value="Tudor_SGF29_rpt2"/>
    <property type="match status" value="1"/>
</dbReference>
<proteinExistence type="predicted"/>
<organism evidence="7 8">
    <name type="scientific">Rhizoclosmatium globosum</name>
    <dbReference type="NCBI Taxonomy" id="329046"/>
    <lineage>
        <taxon>Eukaryota</taxon>
        <taxon>Fungi</taxon>
        <taxon>Fungi incertae sedis</taxon>
        <taxon>Chytridiomycota</taxon>
        <taxon>Chytridiomycota incertae sedis</taxon>
        <taxon>Chytridiomycetes</taxon>
        <taxon>Chytridiales</taxon>
        <taxon>Chytriomycetaceae</taxon>
        <taxon>Rhizoclosmatium</taxon>
    </lineage>
</organism>
<name>A0A1Y2C254_9FUNG</name>
<gene>
    <name evidence="7" type="ORF">BCR33DRAFT_699243</name>
</gene>
<dbReference type="CDD" id="cd20393">
    <property type="entry name" value="Tudor_SGF29_rpt1"/>
    <property type="match status" value="1"/>
</dbReference>
<dbReference type="InterPro" id="IPR010750">
    <property type="entry name" value="SGF29_tudor-like_dom"/>
</dbReference>
<evidence type="ECO:0000256" key="5">
    <source>
        <dbReference type="SAM" id="MobiDB-lite"/>
    </source>
</evidence>
<dbReference type="GO" id="GO:0000124">
    <property type="term" value="C:SAGA complex"/>
    <property type="evidence" value="ECO:0007669"/>
    <property type="project" value="InterPro"/>
</dbReference>
<protein>
    <submittedName>
        <fullName evidence="7">DUF1325-domain-containing protein</fullName>
    </submittedName>
</protein>
<feature type="domain" description="SGF29 C-terminal" evidence="6">
    <location>
        <begin position="103"/>
        <end position="235"/>
    </location>
</feature>
<keyword evidence="4" id="KW-0539">Nucleus</keyword>
<dbReference type="PANTHER" id="PTHR21539:SF0">
    <property type="entry name" value="SAGA-ASSOCIATED FACTOR 29"/>
    <property type="match status" value="1"/>
</dbReference>
<dbReference type="GO" id="GO:0005634">
    <property type="term" value="C:nucleus"/>
    <property type="evidence" value="ECO:0007669"/>
    <property type="project" value="UniProtKB-SubCell"/>
</dbReference>
<comment type="caution">
    <text evidence="7">The sequence shown here is derived from an EMBL/GenBank/DDBJ whole genome shotgun (WGS) entry which is preliminary data.</text>
</comment>
<dbReference type="InterPro" id="IPR047287">
    <property type="entry name" value="Tudor_SGF29_rpt2"/>
</dbReference>
<dbReference type="InterPro" id="IPR037802">
    <property type="entry name" value="SGF29"/>
</dbReference>
<feature type="region of interest" description="Disordered" evidence="5">
    <location>
        <begin position="80"/>
        <end position="105"/>
    </location>
</feature>
<evidence type="ECO:0000259" key="6">
    <source>
        <dbReference type="PROSITE" id="PS51518"/>
    </source>
</evidence>
<dbReference type="STRING" id="329046.A0A1Y2C254"/>
<accession>A0A1Y2C254</accession>